<dbReference type="EMBL" id="CAJPVI010000026">
    <property type="protein sequence ID" value="CAG2152504.1"/>
    <property type="molecule type" value="Genomic_DNA"/>
</dbReference>
<reference evidence="2 3" key="1">
    <citation type="submission" date="2021-03" db="EMBL/GenBank/DDBJ databases">
        <authorList>
            <person name="Peeters C."/>
        </authorList>
    </citation>
    <scope>NUCLEOTIDE SEQUENCE [LARGE SCALE GENOMIC DNA]</scope>
    <source>
        <strain evidence="2 3">LMG 26411</strain>
    </source>
</reference>
<keyword evidence="1" id="KW-0472">Membrane</keyword>
<gene>
    <name evidence="2" type="primary">yjcH_3</name>
    <name evidence="2" type="ORF">LMG26411_04210</name>
</gene>
<feature type="transmembrane region" description="Helical" evidence="1">
    <location>
        <begin position="27"/>
        <end position="49"/>
    </location>
</feature>
<dbReference type="PANTHER" id="PTHR38598">
    <property type="entry name" value="INNER MEMBRANE PROTEIN YJCH"/>
    <property type="match status" value="1"/>
</dbReference>
<dbReference type="PANTHER" id="PTHR38598:SF1">
    <property type="entry name" value="INNER MEMBRANE PROTEIN YJCH"/>
    <property type="match status" value="1"/>
</dbReference>
<evidence type="ECO:0000256" key="1">
    <source>
        <dbReference type="SAM" id="Phobius"/>
    </source>
</evidence>
<protein>
    <submittedName>
        <fullName evidence="2">Inner membrane protein YjcH</fullName>
    </submittedName>
</protein>
<sequence length="104" mass="11304">MDAQQLELETLQQHPDFIRLASRRARLGWSLTVVMLAIYFGFILLLAFAPATLGTPLGGGVMTVGIPVGVGIIVAAVVLTAVYVRRANTELDPINERLRKECQA</sequence>
<keyword evidence="1" id="KW-1133">Transmembrane helix</keyword>
<dbReference type="RefSeq" id="WP_211955201.1">
    <property type="nucleotide sequence ID" value="NZ_CAJPVI010000026.1"/>
</dbReference>
<name>A0ABN7Q199_9BURK</name>
<comment type="caution">
    <text evidence="2">The sequence shown here is derived from an EMBL/GenBank/DDBJ whole genome shotgun (WGS) entry which is preliminary data.</text>
</comment>
<dbReference type="InterPro" id="IPR007436">
    <property type="entry name" value="DUF485"/>
</dbReference>
<proteinExistence type="predicted"/>
<accession>A0ABN7Q199</accession>
<dbReference type="Pfam" id="PF04341">
    <property type="entry name" value="DUF485"/>
    <property type="match status" value="1"/>
</dbReference>
<dbReference type="InterPro" id="IPR052959">
    <property type="entry name" value="Inner_membrane_assoc"/>
</dbReference>
<evidence type="ECO:0000313" key="3">
    <source>
        <dbReference type="Proteomes" id="UP000672657"/>
    </source>
</evidence>
<keyword evidence="1" id="KW-0812">Transmembrane</keyword>
<feature type="transmembrane region" description="Helical" evidence="1">
    <location>
        <begin position="61"/>
        <end position="84"/>
    </location>
</feature>
<organism evidence="2 3">
    <name type="scientific">Cupriavidus numazuensis</name>
    <dbReference type="NCBI Taxonomy" id="221992"/>
    <lineage>
        <taxon>Bacteria</taxon>
        <taxon>Pseudomonadati</taxon>
        <taxon>Pseudomonadota</taxon>
        <taxon>Betaproteobacteria</taxon>
        <taxon>Burkholderiales</taxon>
        <taxon>Burkholderiaceae</taxon>
        <taxon>Cupriavidus</taxon>
    </lineage>
</organism>
<evidence type="ECO:0000313" key="2">
    <source>
        <dbReference type="EMBL" id="CAG2152504.1"/>
    </source>
</evidence>
<keyword evidence="3" id="KW-1185">Reference proteome</keyword>
<dbReference type="Proteomes" id="UP000672657">
    <property type="component" value="Unassembled WGS sequence"/>
</dbReference>